<feature type="domain" description="Tyrosine-protein phosphatase" evidence="2">
    <location>
        <begin position="76"/>
        <end position="440"/>
    </location>
</feature>
<dbReference type="AlphaFoldDB" id="A0A3P6NVB9"/>
<feature type="domain" description="Tyrosine specific protein phosphatases" evidence="3">
    <location>
        <begin position="355"/>
        <end position="431"/>
    </location>
</feature>
<sequence>MPEARQRSSDRMPVYCDEDLGSNPAIILHYIGGPATACRFTTFLLRAGGRTLAEGISDVYEQFIKDSPTFFAFFDPENKAKNKYPNDIFLADQSRVVLDEKPDYYHASYVDGCTQCKPEVIVVLMELDPEDESQFLVPPSSKPKKYGAITVKSEDIKKGSSKEESEKFGSFTIVLTKGKDAEGGKEKEKEVKSKNDKDEKDKPDKEEEGEKKDKEEKDSDDKEDKDGKDKEGKEGKDKDDKEGKDKADKEKDDKAKGSKEKEEKTKNSKESEKIKDGKEKDEKVKDGKEKDEKAKDSKEKDEKVKDVKEKDEKAKNSKEKDEKVKDSKEKDEKVEQKYRVIAFNTWVDDMVVPRDDFFKFHETVHKDLKEKPRECSQLVICPTGAHRAGIWAVFDTEAERLKTKDRIRFSETVKSVRSQRCNTIEAFELFDALLNLLVDYAKLHVQNSTQKNGK</sequence>
<accession>A0A3P6NVB9</accession>
<keyword evidence="5" id="KW-1185">Reference proteome</keyword>
<proteinExistence type="predicted"/>
<dbReference type="SMART" id="SM00404">
    <property type="entry name" value="PTPc_motif"/>
    <property type="match status" value="1"/>
</dbReference>
<evidence type="ECO:0000259" key="3">
    <source>
        <dbReference type="PROSITE" id="PS50056"/>
    </source>
</evidence>
<dbReference type="InterPro" id="IPR000242">
    <property type="entry name" value="PTP_cat"/>
</dbReference>
<feature type="compositionally biased region" description="Basic and acidic residues" evidence="1">
    <location>
        <begin position="177"/>
        <end position="329"/>
    </location>
</feature>
<evidence type="ECO:0000313" key="5">
    <source>
        <dbReference type="Proteomes" id="UP000271098"/>
    </source>
</evidence>
<dbReference type="Proteomes" id="UP000271098">
    <property type="component" value="Unassembled WGS sequence"/>
</dbReference>
<dbReference type="SUPFAM" id="SSF52799">
    <property type="entry name" value="(Phosphotyrosine protein) phosphatases II"/>
    <property type="match status" value="1"/>
</dbReference>
<name>A0A3P6NVB9_9BILA</name>
<dbReference type="InterPro" id="IPR000387">
    <property type="entry name" value="Tyr_Pase_dom"/>
</dbReference>
<dbReference type="InterPro" id="IPR029021">
    <property type="entry name" value="Prot-tyrosine_phosphatase-like"/>
</dbReference>
<dbReference type="PROSITE" id="PS50056">
    <property type="entry name" value="TYR_PHOSPHATASE_2"/>
    <property type="match status" value="1"/>
</dbReference>
<evidence type="ECO:0008006" key="6">
    <source>
        <dbReference type="Google" id="ProtNLM"/>
    </source>
</evidence>
<dbReference type="OrthoDB" id="5843820at2759"/>
<dbReference type="PROSITE" id="PS50055">
    <property type="entry name" value="TYR_PHOSPHATASE_PTP"/>
    <property type="match status" value="1"/>
</dbReference>
<evidence type="ECO:0000313" key="4">
    <source>
        <dbReference type="EMBL" id="VDK28432.1"/>
    </source>
</evidence>
<dbReference type="PANTHER" id="PTHR19134">
    <property type="entry name" value="RECEPTOR-TYPE TYROSINE-PROTEIN PHOSPHATASE"/>
    <property type="match status" value="1"/>
</dbReference>
<protein>
    <recommendedName>
        <fullName evidence="6">Tyrosine-protein phosphatase domain-containing protein</fullName>
    </recommendedName>
</protein>
<dbReference type="EMBL" id="UYRT01000604">
    <property type="protein sequence ID" value="VDK28432.1"/>
    <property type="molecule type" value="Genomic_DNA"/>
</dbReference>
<dbReference type="GO" id="GO:0004725">
    <property type="term" value="F:protein tyrosine phosphatase activity"/>
    <property type="evidence" value="ECO:0007669"/>
    <property type="project" value="InterPro"/>
</dbReference>
<feature type="region of interest" description="Disordered" evidence="1">
    <location>
        <begin position="176"/>
        <end position="329"/>
    </location>
</feature>
<dbReference type="InterPro" id="IPR003595">
    <property type="entry name" value="Tyr_Pase_cat"/>
</dbReference>
<dbReference type="InterPro" id="IPR050348">
    <property type="entry name" value="Protein-Tyr_Phosphatase"/>
</dbReference>
<dbReference type="Gene3D" id="3.90.190.10">
    <property type="entry name" value="Protein tyrosine phosphatase superfamily"/>
    <property type="match status" value="2"/>
</dbReference>
<reference evidence="4 5" key="1">
    <citation type="submission" date="2018-11" db="EMBL/GenBank/DDBJ databases">
        <authorList>
            <consortium name="Pathogen Informatics"/>
        </authorList>
    </citation>
    <scope>NUCLEOTIDE SEQUENCE [LARGE SCALE GENOMIC DNA]</scope>
</reference>
<evidence type="ECO:0000256" key="1">
    <source>
        <dbReference type="SAM" id="MobiDB-lite"/>
    </source>
</evidence>
<gene>
    <name evidence="4" type="ORF">GPUH_LOCUS633</name>
</gene>
<evidence type="ECO:0000259" key="2">
    <source>
        <dbReference type="PROSITE" id="PS50055"/>
    </source>
</evidence>
<dbReference type="PANTHER" id="PTHR19134:SF449">
    <property type="entry name" value="TYROSINE-PROTEIN PHOSPHATASE 1"/>
    <property type="match status" value="1"/>
</dbReference>
<dbReference type="Pfam" id="PF00102">
    <property type="entry name" value="Y_phosphatase"/>
    <property type="match status" value="2"/>
</dbReference>
<organism evidence="4 5">
    <name type="scientific">Gongylonema pulchrum</name>
    <dbReference type="NCBI Taxonomy" id="637853"/>
    <lineage>
        <taxon>Eukaryota</taxon>
        <taxon>Metazoa</taxon>
        <taxon>Ecdysozoa</taxon>
        <taxon>Nematoda</taxon>
        <taxon>Chromadorea</taxon>
        <taxon>Rhabditida</taxon>
        <taxon>Spirurina</taxon>
        <taxon>Spiruromorpha</taxon>
        <taxon>Spiruroidea</taxon>
        <taxon>Gongylonematidae</taxon>
        <taxon>Gongylonema</taxon>
    </lineage>
</organism>
<dbReference type="SMART" id="SM00194">
    <property type="entry name" value="PTPc"/>
    <property type="match status" value="1"/>
</dbReference>